<dbReference type="Gene3D" id="1.10.10.60">
    <property type="entry name" value="Homeodomain-like"/>
    <property type="match status" value="1"/>
</dbReference>
<dbReference type="HOGENOM" id="CLU_000445_88_2_5"/>
<dbReference type="SUPFAM" id="SSF51182">
    <property type="entry name" value="RmlC-like cupins"/>
    <property type="match status" value="1"/>
</dbReference>
<keyword evidence="7" id="KW-1185">Reference proteome</keyword>
<keyword evidence="1" id="KW-0805">Transcription regulation</keyword>
<dbReference type="InterPro" id="IPR050204">
    <property type="entry name" value="AraC_XylS_family_regulators"/>
</dbReference>
<proteinExistence type="predicted"/>
<dbReference type="InterPro" id="IPR003313">
    <property type="entry name" value="AraC-bd"/>
</dbReference>
<evidence type="ECO:0000313" key="7">
    <source>
        <dbReference type="Proteomes" id="UP000006512"/>
    </source>
</evidence>
<dbReference type="InterPro" id="IPR009057">
    <property type="entry name" value="Homeodomain-like_sf"/>
</dbReference>
<dbReference type="PANTHER" id="PTHR46796">
    <property type="entry name" value="HTH-TYPE TRANSCRIPTIONAL ACTIVATOR RHAS-RELATED"/>
    <property type="match status" value="1"/>
</dbReference>
<dbReference type="Pfam" id="PF12833">
    <property type="entry name" value="HTH_18"/>
    <property type="match status" value="1"/>
</dbReference>
<dbReference type="InterPro" id="IPR020449">
    <property type="entry name" value="Tscrpt_reg_AraC-type_HTH"/>
</dbReference>
<keyword evidence="4" id="KW-0804">Transcription</keyword>
<dbReference type="PROSITE" id="PS01124">
    <property type="entry name" value="HTH_ARAC_FAMILY_2"/>
    <property type="match status" value="1"/>
</dbReference>
<dbReference type="eggNOG" id="COG2207">
    <property type="taxonomic scope" value="Bacteria"/>
</dbReference>
<dbReference type="InterPro" id="IPR014710">
    <property type="entry name" value="RmlC-like_jellyroll"/>
</dbReference>
<name>F4QNZ1_9CAUL</name>
<keyword evidence="3" id="KW-0010">Activator</keyword>
<protein>
    <submittedName>
        <fullName evidence="6">Regulatory protein</fullName>
    </submittedName>
</protein>
<reference evidence="7" key="1">
    <citation type="submission" date="2011-03" db="EMBL/GenBank/DDBJ databases">
        <title>Draft genome sequence of Brevundimonas diminuta.</title>
        <authorList>
            <person name="Brown P.J.B."/>
            <person name="Buechlein A."/>
            <person name="Hemmerich C."/>
            <person name="Brun Y.V."/>
        </authorList>
    </citation>
    <scope>NUCLEOTIDE SEQUENCE [LARGE SCALE GENOMIC DNA]</scope>
    <source>
        <strain evidence="7">C19</strain>
    </source>
</reference>
<dbReference type="GO" id="GO:0003700">
    <property type="term" value="F:DNA-binding transcription factor activity"/>
    <property type="evidence" value="ECO:0007669"/>
    <property type="project" value="InterPro"/>
</dbReference>
<dbReference type="GO" id="GO:0043565">
    <property type="term" value="F:sequence-specific DNA binding"/>
    <property type="evidence" value="ECO:0007669"/>
    <property type="project" value="InterPro"/>
</dbReference>
<dbReference type="InterPro" id="IPR011051">
    <property type="entry name" value="RmlC_Cupin_sf"/>
</dbReference>
<dbReference type="InterPro" id="IPR018060">
    <property type="entry name" value="HTH_AraC"/>
</dbReference>
<dbReference type="STRING" id="715226.ABI_24620"/>
<evidence type="ECO:0000259" key="5">
    <source>
        <dbReference type="PROSITE" id="PS01124"/>
    </source>
</evidence>
<dbReference type="CDD" id="cd06999">
    <property type="entry name" value="cupin_HpaA-like_N"/>
    <property type="match status" value="1"/>
</dbReference>
<keyword evidence="2" id="KW-0238">DNA-binding</keyword>
<dbReference type="Pfam" id="PF02311">
    <property type="entry name" value="AraC_binding"/>
    <property type="match status" value="1"/>
</dbReference>
<dbReference type="Proteomes" id="UP000006512">
    <property type="component" value="Unassembled WGS sequence"/>
</dbReference>
<dbReference type="PRINTS" id="PR00032">
    <property type="entry name" value="HTHARAC"/>
</dbReference>
<evidence type="ECO:0000256" key="3">
    <source>
        <dbReference type="ARBA" id="ARBA00023159"/>
    </source>
</evidence>
<evidence type="ECO:0000256" key="1">
    <source>
        <dbReference type="ARBA" id="ARBA00023015"/>
    </source>
</evidence>
<dbReference type="OrthoDB" id="9814125at2"/>
<evidence type="ECO:0000313" key="6">
    <source>
        <dbReference type="EMBL" id="EGF91049.1"/>
    </source>
</evidence>
<dbReference type="InterPro" id="IPR047264">
    <property type="entry name" value="Cupin_HpaA-like_N"/>
</dbReference>
<evidence type="ECO:0000256" key="2">
    <source>
        <dbReference type="ARBA" id="ARBA00023125"/>
    </source>
</evidence>
<dbReference type="EMBL" id="GL883078">
    <property type="protein sequence ID" value="EGF91049.1"/>
    <property type="molecule type" value="Genomic_DNA"/>
</dbReference>
<dbReference type="SMART" id="SM00342">
    <property type="entry name" value="HTH_ARAC"/>
    <property type="match status" value="1"/>
</dbReference>
<dbReference type="AlphaFoldDB" id="F4QNZ1"/>
<dbReference type="RefSeq" id="WP_006273235.1">
    <property type="nucleotide sequence ID" value="NZ_GL883078.1"/>
</dbReference>
<sequence>MSPIPRFYLFGEPPPREVDEHFLHLETIADRSAPLQGRIRPHMHGDLNHVLIVTRGHGRVLGEGDGLAFTAPHIVLVPAGSVHGFDFSDDISGHVLTIASAYLDEVFRTRDDLTRQPLAPLTLPVDDHKTLREIQRWVARLGRELRWQAPAHRVAIEANLLGLLAEIERLSHRHGDAPSAAIPPHQRLLARFREQVERNFRGNWVLDDYLKALRATEPQLRYACQKAGESSPMQVLLYRRLIEAKRLLLYSDLTVTDCCHQTGFDDPAYFSRLFRRHVGQSPREFRLNRRT</sequence>
<feature type="domain" description="HTH araC/xylS-type" evidence="5">
    <location>
        <begin position="186"/>
        <end position="288"/>
    </location>
</feature>
<evidence type="ECO:0000256" key="4">
    <source>
        <dbReference type="ARBA" id="ARBA00023163"/>
    </source>
</evidence>
<dbReference type="Gene3D" id="2.60.120.10">
    <property type="entry name" value="Jelly Rolls"/>
    <property type="match status" value="1"/>
</dbReference>
<gene>
    <name evidence="6" type="ORF">ABI_24620</name>
</gene>
<organism evidence="6 7">
    <name type="scientific">Asticcacaulis biprosthecium C19</name>
    <dbReference type="NCBI Taxonomy" id="715226"/>
    <lineage>
        <taxon>Bacteria</taxon>
        <taxon>Pseudomonadati</taxon>
        <taxon>Pseudomonadota</taxon>
        <taxon>Alphaproteobacteria</taxon>
        <taxon>Caulobacterales</taxon>
        <taxon>Caulobacteraceae</taxon>
        <taxon>Asticcacaulis</taxon>
    </lineage>
</organism>
<dbReference type="SUPFAM" id="SSF46689">
    <property type="entry name" value="Homeodomain-like"/>
    <property type="match status" value="1"/>
</dbReference>
<accession>F4QNZ1</accession>